<gene>
    <name evidence="1" type="ORF">A6E15_09695</name>
</gene>
<sequence>MAVAFESVLMTVAISETFGSVRPVGETVSVAGPGPRAADRGTAPGTGFKAIGRVRTGMCHVRPRHATEVFGRHR</sequence>
<dbReference type="AlphaFoldDB" id="A0A1S8AX04"/>
<reference evidence="2" key="1">
    <citation type="submission" date="2016-04" db="EMBL/GenBank/DDBJ databases">
        <authorList>
            <person name="Chen S.-C."/>
            <person name="Lai M.-C."/>
        </authorList>
    </citation>
    <scope>NUCLEOTIDE SEQUENCE [LARGE SCALE GENOMIC DNA]</scope>
    <source>
        <strain evidence="2">AB14</strain>
    </source>
</reference>
<keyword evidence="2" id="KW-1185">Reference proteome</keyword>
<proteinExistence type="predicted"/>
<name>A0A1S8AX04_9EURY</name>
<protein>
    <submittedName>
        <fullName evidence="1">Uncharacterized protein</fullName>
    </submittedName>
</protein>
<comment type="caution">
    <text evidence="1">The sequence shown here is derived from an EMBL/GenBank/DDBJ whole genome shotgun (WGS) entry which is preliminary data.</text>
</comment>
<dbReference type="Proteomes" id="UP000189370">
    <property type="component" value="Unassembled WGS sequence"/>
</dbReference>
<evidence type="ECO:0000313" key="2">
    <source>
        <dbReference type="Proteomes" id="UP000189370"/>
    </source>
</evidence>
<dbReference type="STRING" id="301967.A6E15_09695"/>
<dbReference type="EMBL" id="LWLN01000001">
    <property type="protein sequence ID" value="OLZ41245.1"/>
    <property type="molecule type" value="Genomic_DNA"/>
</dbReference>
<accession>A0A1S8AX04</accession>
<organism evidence="1 2">
    <name type="scientific">Natrinema saccharevitans</name>
    <dbReference type="NCBI Taxonomy" id="301967"/>
    <lineage>
        <taxon>Archaea</taxon>
        <taxon>Methanobacteriati</taxon>
        <taxon>Methanobacteriota</taxon>
        <taxon>Stenosarchaea group</taxon>
        <taxon>Halobacteria</taxon>
        <taxon>Halobacteriales</taxon>
        <taxon>Natrialbaceae</taxon>
        <taxon>Natrinema</taxon>
    </lineage>
</organism>
<evidence type="ECO:0000313" key="1">
    <source>
        <dbReference type="EMBL" id="OLZ41245.1"/>
    </source>
</evidence>